<sequence>MACGGLKPFICQRWGMGESCWGGAGGNWPRQNERVDVSVVRQVDALHCGPACAEMLLRKRGILHVDQQAIGSVCGVPVWPTSLAQTMQQLASASGQWTGGWAVGTGLTPQAVFEILCATGAWAAMLWTPGERIGHMVVVDGLEQTGAVCVRDPWPPGTTYTMSRRDFLDYWTEQAIFWRA</sequence>
<dbReference type="Proteomes" id="UP000017396">
    <property type="component" value="Chromosome"/>
</dbReference>
<evidence type="ECO:0000313" key="2">
    <source>
        <dbReference type="Proteomes" id="UP000017396"/>
    </source>
</evidence>
<accession>U5QII4</accession>
<dbReference type="HOGENOM" id="CLU_135519_0_0_3"/>
<organism evidence="1 2">
    <name type="scientific">Gloeobacter kilaueensis (strain ATCC BAA-2537 / CCAP 1431/1 / ULC 316 / JS1)</name>
    <dbReference type="NCBI Taxonomy" id="1183438"/>
    <lineage>
        <taxon>Bacteria</taxon>
        <taxon>Bacillati</taxon>
        <taxon>Cyanobacteriota</taxon>
        <taxon>Cyanophyceae</taxon>
        <taxon>Gloeobacterales</taxon>
        <taxon>Gloeobacteraceae</taxon>
        <taxon>Gloeobacter</taxon>
    </lineage>
</organism>
<evidence type="ECO:0000313" key="1">
    <source>
        <dbReference type="EMBL" id="AGY57409.1"/>
    </source>
</evidence>
<proteinExistence type="predicted"/>
<name>U5QII4_GLOK1</name>
<dbReference type="Gene3D" id="3.90.70.10">
    <property type="entry name" value="Cysteine proteinases"/>
    <property type="match status" value="1"/>
</dbReference>
<gene>
    <name evidence="1" type="ORF">GKIL_1163</name>
</gene>
<dbReference type="AlphaFoldDB" id="U5QII4"/>
<keyword evidence="2" id="KW-1185">Reference proteome</keyword>
<protein>
    <recommendedName>
        <fullName evidence="3">Peptidase C39 domain-containing protein</fullName>
    </recommendedName>
</protein>
<dbReference type="KEGG" id="glj:GKIL_1163"/>
<reference evidence="1 2" key="1">
    <citation type="journal article" date="2013" name="PLoS ONE">
        <title>Cultivation and Complete Genome Sequencing of Gloeobacter kilaueensis sp. nov., from a Lava Cave in Kilauea Caldera, Hawai'i.</title>
        <authorList>
            <person name="Saw J.H."/>
            <person name="Schatz M."/>
            <person name="Brown M.V."/>
            <person name="Kunkel D.D."/>
            <person name="Foster J.S."/>
            <person name="Shick H."/>
            <person name="Christensen S."/>
            <person name="Hou S."/>
            <person name="Wan X."/>
            <person name="Donachie S.P."/>
        </authorList>
    </citation>
    <scope>NUCLEOTIDE SEQUENCE [LARGE SCALE GENOMIC DNA]</scope>
    <source>
        <strain evidence="2">JS</strain>
    </source>
</reference>
<dbReference type="EMBL" id="CP003587">
    <property type="protein sequence ID" value="AGY57409.1"/>
    <property type="molecule type" value="Genomic_DNA"/>
</dbReference>
<dbReference type="eggNOG" id="COG3271">
    <property type="taxonomic scope" value="Bacteria"/>
</dbReference>
<dbReference type="STRING" id="1183438.GKIL_1163"/>
<evidence type="ECO:0008006" key="3">
    <source>
        <dbReference type="Google" id="ProtNLM"/>
    </source>
</evidence>